<evidence type="ECO:0000313" key="10">
    <source>
        <dbReference type="Proteomes" id="UP001174694"/>
    </source>
</evidence>
<sequence length="329" mass="36118">MLRFNLRHLRAKAPLCSRAFSTTYTEYYGLPPLRVLGPTLWCIAAAGTVYLGCAGWEVYRDAKLAKEHRYGTGSQLTYDQIETARALYRVQQRHSEHAAAESSGWRLGDLPEADKFVAGTMGLNTAIFAATRAFPSISWRFAHVPAGPTNYTLFTSMFGHASLFHLGFNMYALYNFGPSVARSRTFQGSGSHLAAFYLSTGIFASLAHHLTSKFASPRVFPPAFVVPGLGASGAIFGIVSAWAMSYPNGLIGLAFIPGFSLPAQQALLWYSLFETYGLLVGVKMFRFAHAAHLAGLGIGSAYVAYGGRQRVWEPSRRFMFKQLRLLGLV</sequence>
<dbReference type="PANTHER" id="PTHR43731">
    <property type="entry name" value="RHOMBOID PROTEASE"/>
    <property type="match status" value="1"/>
</dbReference>
<keyword evidence="4" id="KW-0378">Hydrolase</keyword>
<accession>A0AA38SBL8</accession>
<dbReference type="InterPro" id="IPR035952">
    <property type="entry name" value="Rhomboid-like_sf"/>
</dbReference>
<keyword evidence="6 7" id="KW-0472">Membrane</keyword>
<feature type="transmembrane region" description="Helical" evidence="7">
    <location>
        <begin position="250"/>
        <end position="272"/>
    </location>
</feature>
<dbReference type="Proteomes" id="UP001174694">
    <property type="component" value="Unassembled WGS sequence"/>
</dbReference>
<keyword evidence="3 7" id="KW-0812">Transmembrane</keyword>
<reference evidence="9" key="1">
    <citation type="submission" date="2022-07" db="EMBL/GenBank/DDBJ databases">
        <title>Fungi with potential for degradation of polypropylene.</title>
        <authorList>
            <person name="Gostincar C."/>
        </authorList>
    </citation>
    <scope>NUCLEOTIDE SEQUENCE</scope>
    <source>
        <strain evidence="9">EXF-13308</strain>
    </source>
</reference>
<dbReference type="GO" id="GO:0016020">
    <property type="term" value="C:membrane"/>
    <property type="evidence" value="ECO:0007669"/>
    <property type="project" value="UniProtKB-SubCell"/>
</dbReference>
<feature type="transmembrane region" description="Helical" evidence="7">
    <location>
        <begin position="223"/>
        <end position="243"/>
    </location>
</feature>
<evidence type="ECO:0000256" key="1">
    <source>
        <dbReference type="ARBA" id="ARBA00004141"/>
    </source>
</evidence>
<evidence type="ECO:0000256" key="4">
    <source>
        <dbReference type="ARBA" id="ARBA00022801"/>
    </source>
</evidence>
<name>A0AA38SBL8_9PEZI</name>
<dbReference type="AlphaFoldDB" id="A0AA38SBL8"/>
<feature type="transmembrane region" description="Helical" evidence="7">
    <location>
        <begin position="194"/>
        <end position="211"/>
    </location>
</feature>
<feature type="domain" description="Peptidase S54 rhomboid" evidence="8">
    <location>
        <begin position="151"/>
        <end position="306"/>
    </location>
</feature>
<evidence type="ECO:0000259" key="8">
    <source>
        <dbReference type="Pfam" id="PF01694"/>
    </source>
</evidence>
<evidence type="ECO:0000313" key="9">
    <source>
        <dbReference type="EMBL" id="KAJ9156631.1"/>
    </source>
</evidence>
<dbReference type="InterPro" id="IPR022764">
    <property type="entry name" value="Peptidase_S54_rhomboid_dom"/>
</dbReference>
<feature type="transmembrane region" description="Helical" evidence="7">
    <location>
        <begin position="284"/>
        <end position="307"/>
    </location>
</feature>
<evidence type="ECO:0000256" key="3">
    <source>
        <dbReference type="ARBA" id="ARBA00022692"/>
    </source>
</evidence>
<dbReference type="InterPro" id="IPR050925">
    <property type="entry name" value="Rhomboid_protease_S54"/>
</dbReference>
<proteinExistence type="inferred from homology"/>
<dbReference type="SUPFAM" id="SSF144091">
    <property type="entry name" value="Rhomboid-like"/>
    <property type="match status" value="1"/>
</dbReference>
<keyword evidence="10" id="KW-1185">Reference proteome</keyword>
<keyword evidence="5 7" id="KW-1133">Transmembrane helix</keyword>
<dbReference type="Pfam" id="PF01694">
    <property type="entry name" value="Rhomboid"/>
    <property type="match status" value="1"/>
</dbReference>
<organism evidence="9 10">
    <name type="scientific">Pleurostoma richardsiae</name>
    <dbReference type="NCBI Taxonomy" id="41990"/>
    <lineage>
        <taxon>Eukaryota</taxon>
        <taxon>Fungi</taxon>
        <taxon>Dikarya</taxon>
        <taxon>Ascomycota</taxon>
        <taxon>Pezizomycotina</taxon>
        <taxon>Sordariomycetes</taxon>
        <taxon>Sordariomycetidae</taxon>
        <taxon>Calosphaeriales</taxon>
        <taxon>Pleurostomataceae</taxon>
        <taxon>Pleurostoma</taxon>
    </lineage>
</organism>
<feature type="transmembrane region" description="Helical" evidence="7">
    <location>
        <begin position="154"/>
        <end position="174"/>
    </location>
</feature>
<dbReference type="PANTHER" id="PTHR43731:SF14">
    <property type="entry name" value="PRESENILIN-ASSOCIATED RHOMBOID-LIKE PROTEIN, MITOCHONDRIAL"/>
    <property type="match status" value="1"/>
</dbReference>
<comment type="similarity">
    <text evidence="2">Belongs to the peptidase S54 family.</text>
</comment>
<evidence type="ECO:0000256" key="6">
    <source>
        <dbReference type="ARBA" id="ARBA00023136"/>
    </source>
</evidence>
<dbReference type="EMBL" id="JANBVO010000002">
    <property type="protein sequence ID" value="KAJ9156631.1"/>
    <property type="molecule type" value="Genomic_DNA"/>
</dbReference>
<evidence type="ECO:0000256" key="2">
    <source>
        <dbReference type="ARBA" id="ARBA00009045"/>
    </source>
</evidence>
<gene>
    <name evidence="9" type="ORF">NKR23_g1206</name>
</gene>
<dbReference type="Gene3D" id="1.20.1540.10">
    <property type="entry name" value="Rhomboid-like"/>
    <property type="match status" value="1"/>
</dbReference>
<comment type="caution">
    <text evidence="9">The sequence shown here is derived from an EMBL/GenBank/DDBJ whole genome shotgun (WGS) entry which is preliminary data.</text>
</comment>
<feature type="transmembrane region" description="Helical" evidence="7">
    <location>
        <begin position="116"/>
        <end position="134"/>
    </location>
</feature>
<dbReference type="GO" id="GO:0004252">
    <property type="term" value="F:serine-type endopeptidase activity"/>
    <property type="evidence" value="ECO:0007669"/>
    <property type="project" value="InterPro"/>
</dbReference>
<feature type="transmembrane region" description="Helical" evidence="7">
    <location>
        <begin position="38"/>
        <end position="59"/>
    </location>
</feature>
<evidence type="ECO:0000256" key="5">
    <source>
        <dbReference type="ARBA" id="ARBA00022989"/>
    </source>
</evidence>
<protein>
    <submittedName>
        <fullName evidence="9">Rhomboid-domain-containing protein</fullName>
    </submittedName>
</protein>
<evidence type="ECO:0000256" key="7">
    <source>
        <dbReference type="SAM" id="Phobius"/>
    </source>
</evidence>
<comment type="subcellular location">
    <subcellularLocation>
        <location evidence="1">Membrane</location>
        <topology evidence="1">Multi-pass membrane protein</topology>
    </subcellularLocation>
</comment>